<evidence type="ECO:0000313" key="2">
    <source>
        <dbReference type="EMBL" id="RDU22217.1"/>
    </source>
</evidence>
<evidence type="ECO:0000313" key="3">
    <source>
        <dbReference type="Proteomes" id="UP000255036"/>
    </source>
</evidence>
<dbReference type="OrthoDB" id="1846582at2"/>
<dbReference type="EMBL" id="QRCT01000050">
    <property type="protein sequence ID" value="RDU22217.1"/>
    <property type="molecule type" value="Genomic_DNA"/>
</dbReference>
<evidence type="ECO:0000259" key="1">
    <source>
        <dbReference type="Pfam" id="PF14301"/>
    </source>
</evidence>
<proteinExistence type="predicted"/>
<dbReference type="Pfam" id="PF14301">
    <property type="entry name" value="DUF4376"/>
    <property type="match status" value="1"/>
</dbReference>
<dbReference type="AlphaFoldDB" id="A0A371ARL9"/>
<protein>
    <recommendedName>
        <fullName evidence="1">DUF4376 domain-containing protein</fullName>
    </recommendedName>
</protein>
<keyword evidence="3" id="KW-1185">Reference proteome</keyword>
<dbReference type="InterPro" id="IPR025484">
    <property type="entry name" value="DUF4376"/>
</dbReference>
<sequence length="214" mass="24447">MIKVKFLDLQEFIDVEFEKVNEHIVQLNGTIPKNTSGFHTYRENKELLGDYQKFTTIYQILDGGVQFSNDGSTAPKAQDATPYTPTLEEVKANKIEELSAICEQKIINEFLSCAFDGVTQLPYDCKITDQSRINGLVSLAQLRLSNLVTEEIKWKNANQDICEVWTPEQMLALGLDLKRHMEVKTARYDNLKVYMNSLTTIDEVKAVTWDTTIK</sequence>
<feature type="domain" description="DUF4376" evidence="1">
    <location>
        <begin position="89"/>
        <end position="204"/>
    </location>
</feature>
<accession>A0A371ARL9</accession>
<organism evidence="2 3">
    <name type="scientific">Anaerosacchariphilus polymeriproducens</name>
    <dbReference type="NCBI Taxonomy" id="1812858"/>
    <lineage>
        <taxon>Bacteria</taxon>
        <taxon>Bacillati</taxon>
        <taxon>Bacillota</taxon>
        <taxon>Clostridia</taxon>
        <taxon>Lachnospirales</taxon>
        <taxon>Lachnospiraceae</taxon>
        <taxon>Anaerosacchariphilus</taxon>
    </lineage>
</organism>
<dbReference type="Proteomes" id="UP000255036">
    <property type="component" value="Unassembled WGS sequence"/>
</dbReference>
<comment type="caution">
    <text evidence="2">The sequence shown here is derived from an EMBL/GenBank/DDBJ whole genome shotgun (WGS) entry which is preliminary data.</text>
</comment>
<reference evidence="2 3" key="1">
    <citation type="submission" date="2018-07" db="EMBL/GenBank/DDBJ databases">
        <title>Anaerosacharophilus polymeroproducens gen. nov. sp. nov., an anaerobic bacterium isolated from salt field.</title>
        <authorList>
            <person name="Kim W."/>
            <person name="Yang S.-H."/>
            <person name="Oh J."/>
            <person name="Lee J.-H."/>
            <person name="Kwon K.K."/>
        </authorList>
    </citation>
    <scope>NUCLEOTIDE SEQUENCE [LARGE SCALE GENOMIC DNA]</scope>
    <source>
        <strain evidence="2 3">MCWD5</strain>
    </source>
</reference>
<name>A0A371ARL9_9FIRM</name>
<dbReference type="RefSeq" id="WP_115483398.1">
    <property type="nucleotide sequence ID" value="NZ_QRCT01000050.1"/>
</dbReference>
<gene>
    <name evidence="2" type="ORF">DWV06_16970</name>
</gene>